<dbReference type="GO" id="GO:0019955">
    <property type="term" value="F:cytokine binding"/>
    <property type="evidence" value="ECO:0007669"/>
    <property type="project" value="TreeGrafter"/>
</dbReference>
<dbReference type="PROSITE" id="PS50853">
    <property type="entry name" value="FN3"/>
    <property type="match status" value="2"/>
</dbReference>
<comment type="domain">
    <text evidence="14">The WSXWS motif appears to be necessary for proper protein folding and thereby efficient intracellular transport and cell-surface receptor binding.</text>
</comment>
<protein>
    <recommendedName>
        <fullName evidence="3 14">Prolactin receptor</fullName>
        <shortName evidence="14">PRL-R</shortName>
    </recommendedName>
</protein>
<dbReference type="InterPro" id="IPR050379">
    <property type="entry name" value="Type-I_Cytokine_Rcpt"/>
</dbReference>
<reference evidence="18" key="2">
    <citation type="submission" date="2025-09" db="UniProtKB">
        <authorList>
            <consortium name="Ensembl"/>
        </authorList>
    </citation>
    <scope>IDENTIFICATION</scope>
</reference>
<evidence type="ECO:0000256" key="9">
    <source>
        <dbReference type="ARBA" id="ARBA00022989"/>
    </source>
</evidence>
<dbReference type="SUPFAM" id="SSF49265">
    <property type="entry name" value="Fibronectin type III"/>
    <property type="match status" value="2"/>
</dbReference>
<keyword evidence="12 14" id="KW-0675">Receptor</keyword>
<dbReference type="Pfam" id="PF00041">
    <property type="entry name" value="fn3"/>
    <property type="match status" value="1"/>
</dbReference>
<evidence type="ECO:0000313" key="19">
    <source>
        <dbReference type="Proteomes" id="UP000261620"/>
    </source>
</evidence>
<dbReference type="FunFam" id="2.60.40.10:FF:000358">
    <property type="entry name" value="Prolactin receptor"/>
    <property type="match status" value="1"/>
</dbReference>
<keyword evidence="4" id="KW-0812">Transmembrane</keyword>
<dbReference type="GO" id="GO:0004896">
    <property type="term" value="F:cytokine receptor activity"/>
    <property type="evidence" value="ECO:0007669"/>
    <property type="project" value="TreeGrafter"/>
</dbReference>
<keyword evidence="11 14" id="KW-1015">Disulfide bond</keyword>
<evidence type="ECO:0000256" key="3">
    <source>
        <dbReference type="ARBA" id="ARBA00019818"/>
    </source>
</evidence>
<dbReference type="PANTHER" id="PTHR23036">
    <property type="entry name" value="CYTOKINE RECEPTOR"/>
    <property type="match status" value="1"/>
</dbReference>
<keyword evidence="6 16" id="KW-0732">Signal</keyword>
<dbReference type="GO" id="GO:0046872">
    <property type="term" value="F:metal ion binding"/>
    <property type="evidence" value="ECO:0007669"/>
    <property type="project" value="UniProtKB-KW"/>
</dbReference>
<feature type="domain" description="Fibronectin type-III" evidence="17">
    <location>
        <begin position="150"/>
        <end position="249"/>
    </location>
</feature>
<dbReference type="InterPro" id="IPR015152">
    <property type="entry name" value="Growth/epo_recpt_lig-bind"/>
</dbReference>
<evidence type="ECO:0000256" key="16">
    <source>
        <dbReference type="SAM" id="SignalP"/>
    </source>
</evidence>
<evidence type="ECO:0000259" key="17">
    <source>
        <dbReference type="PROSITE" id="PS50853"/>
    </source>
</evidence>
<evidence type="ECO:0000313" key="18">
    <source>
        <dbReference type="Ensembl" id="ENSMMOP00000023612.1"/>
    </source>
</evidence>
<evidence type="ECO:0000256" key="2">
    <source>
        <dbReference type="ARBA" id="ARBA00007885"/>
    </source>
</evidence>
<accession>A0A3Q4BR46</accession>
<dbReference type="CDD" id="cd00063">
    <property type="entry name" value="FN3"/>
    <property type="match status" value="1"/>
</dbReference>
<feature type="region of interest" description="Disordered" evidence="15">
    <location>
        <begin position="363"/>
        <end position="390"/>
    </location>
</feature>
<dbReference type="FunFam" id="2.60.40.10:FF:000287">
    <property type="entry name" value="Prolactin receptor"/>
    <property type="match status" value="1"/>
</dbReference>
<evidence type="ECO:0000256" key="1">
    <source>
        <dbReference type="ARBA" id="ARBA00004479"/>
    </source>
</evidence>
<dbReference type="OMA" id="FTIYSID"/>
<dbReference type="InterPro" id="IPR013783">
    <property type="entry name" value="Ig-like_fold"/>
</dbReference>
<dbReference type="InterPro" id="IPR036116">
    <property type="entry name" value="FN3_sf"/>
</dbReference>
<gene>
    <name evidence="14" type="primary">PRLR</name>
</gene>
<feature type="domain" description="Fibronectin type-III" evidence="17">
    <location>
        <begin position="49"/>
        <end position="149"/>
    </location>
</feature>
<keyword evidence="8 14" id="KW-0862">Zinc</keyword>
<keyword evidence="7" id="KW-0677">Repeat</keyword>
<evidence type="ECO:0000256" key="12">
    <source>
        <dbReference type="ARBA" id="ARBA00023170"/>
    </source>
</evidence>
<dbReference type="Ensembl" id="ENSMMOT00000024004.1">
    <property type="protein sequence ID" value="ENSMMOP00000023612.1"/>
    <property type="gene ID" value="ENSMMOG00000017973.1"/>
</dbReference>
<feature type="compositionally biased region" description="Polar residues" evidence="15">
    <location>
        <begin position="366"/>
        <end position="376"/>
    </location>
</feature>
<keyword evidence="10" id="KW-0472">Membrane</keyword>
<dbReference type="InterPro" id="IPR003961">
    <property type="entry name" value="FN3_dom"/>
</dbReference>
<dbReference type="STRING" id="94237.ENSMMOP00000023612"/>
<comment type="domain">
    <text evidence="14">The box 1 motif is required for JAK interaction and/or activation.</text>
</comment>
<proteinExistence type="inferred from homology"/>
<sequence length="513" mass="57118">MLTPEPRACDATSLVGTSRVTLCSGMGGARRLVLLLLLSAAMESHGTSPPGKPILLGCRSPEKETFTCWWEPGADGGLPTTHHLFYEREGSGVYECPDYCSAGSNSCFFDKKHTSIWVDYYLTVVAANAFGNATSDTLKMDVMQIVQPNAPENVTLLVEETEDGPNLHVRWERPYNTEAKSGWITLKYELRVKQGMNNEWKGYLSGTQTHFNLYGISPGTAYAVQVRCSLDHGSWSEWSNTTYAEVPNYLQNEKPFWILVSSLSAIPFMATMYILVTKRNYVKQCILPPVPGPKIRGVDFQHLKGGPHEDISALIINQNFPLMVGWKDQMEEYLTVTENDNKILSDECEKTKAQMDLKSNKFLSGDSLSSTETSQLPIEKQESPSENTLQPFTNNAYVDIWTHAENVQEADGVEEVDRSLNLERNSSGYVGVQRQEENMSDDYSRVKGVNSDNMVFLQNASVYTSCKEKGNHYTDCGSQKPTNPPVSGPIKVGMCTELIDSGYIDTVPEPPLM</sequence>
<evidence type="ECO:0000256" key="8">
    <source>
        <dbReference type="ARBA" id="ARBA00022833"/>
    </source>
</evidence>
<dbReference type="Gene3D" id="2.60.40.10">
    <property type="entry name" value="Immunoglobulins"/>
    <property type="match status" value="2"/>
</dbReference>
<name>A0A3Q4BR46_MOLML</name>
<evidence type="ECO:0000256" key="15">
    <source>
        <dbReference type="SAM" id="MobiDB-lite"/>
    </source>
</evidence>
<dbReference type="SMART" id="SM00060">
    <property type="entry name" value="FN3"/>
    <property type="match status" value="2"/>
</dbReference>
<evidence type="ECO:0000256" key="4">
    <source>
        <dbReference type="ARBA" id="ARBA00022692"/>
    </source>
</evidence>
<feature type="chain" id="PRO_5018620884" description="Prolactin receptor" evidence="16">
    <location>
        <begin position="47"/>
        <end position="513"/>
    </location>
</feature>
<evidence type="ECO:0000256" key="13">
    <source>
        <dbReference type="ARBA" id="ARBA00023180"/>
    </source>
</evidence>
<comment type="subcellular location">
    <subcellularLocation>
        <location evidence="1 14">Membrane</location>
        <topology evidence="1 14">Single-pass type I membrane protein</topology>
    </subcellularLocation>
</comment>
<keyword evidence="5 14" id="KW-0479">Metal-binding</keyword>
<dbReference type="PANTHER" id="PTHR23036:SF86">
    <property type="entry name" value="PROLACTIN RECEPTOR"/>
    <property type="match status" value="1"/>
</dbReference>
<evidence type="ECO:0000256" key="6">
    <source>
        <dbReference type="ARBA" id="ARBA00022729"/>
    </source>
</evidence>
<keyword evidence="13" id="KW-0325">Glycoprotein</keyword>
<dbReference type="Proteomes" id="UP000261620">
    <property type="component" value="Unplaced"/>
</dbReference>
<feature type="signal peptide" evidence="16">
    <location>
        <begin position="1"/>
        <end position="46"/>
    </location>
</feature>
<dbReference type="GO" id="GO:0043235">
    <property type="term" value="C:receptor complex"/>
    <property type="evidence" value="ECO:0007669"/>
    <property type="project" value="TreeGrafter"/>
</dbReference>
<evidence type="ECO:0000256" key="11">
    <source>
        <dbReference type="ARBA" id="ARBA00023157"/>
    </source>
</evidence>
<evidence type="ECO:0000256" key="10">
    <source>
        <dbReference type="ARBA" id="ARBA00023136"/>
    </source>
</evidence>
<dbReference type="GO" id="GO:0009897">
    <property type="term" value="C:external side of plasma membrane"/>
    <property type="evidence" value="ECO:0007669"/>
    <property type="project" value="TreeGrafter"/>
</dbReference>
<keyword evidence="19" id="KW-1185">Reference proteome</keyword>
<evidence type="ECO:0000256" key="5">
    <source>
        <dbReference type="ARBA" id="ARBA00022723"/>
    </source>
</evidence>
<dbReference type="AlphaFoldDB" id="A0A3Q4BR46"/>
<organism evidence="18 19">
    <name type="scientific">Mola mola</name>
    <name type="common">Ocean sunfish</name>
    <name type="synonym">Tetraodon mola</name>
    <dbReference type="NCBI Taxonomy" id="94237"/>
    <lineage>
        <taxon>Eukaryota</taxon>
        <taxon>Metazoa</taxon>
        <taxon>Chordata</taxon>
        <taxon>Craniata</taxon>
        <taxon>Vertebrata</taxon>
        <taxon>Euteleostomi</taxon>
        <taxon>Actinopterygii</taxon>
        <taxon>Neopterygii</taxon>
        <taxon>Teleostei</taxon>
        <taxon>Neoteleostei</taxon>
        <taxon>Acanthomorphata</taxon>
        <taxon>Eupercaria</taxon>
        <taxon>Tetraodontiformes</taxon>
        <taxon>Molidae</taxon>
        <taxon>Mola</taxon>
    </lineage>
</organism>
<keyword evidence="9" id="KW-1133">Transmembrane helix</keyword>
<evidence type="ECO:0000256" key="7">
    <source>
        <dbReference type="ARBA" id="ARBA00022737"/>
    </source>
</evidence>
<reference evidence="18" key="1">
    <citation type="submission" date="2025-08" db="UniProtKB">
        <authorList>
            <consortium name="Ensembl"/>
        </authorList>
    </citation>
    <scope>IDENTIFICATION</scope>
</reference>
<evidence type="ECO:0000256" key="14">
    <source>
        <dbReference type="RuleBase" id="RU365035"/>
    </source>
</evidence>
<dbReference type="Pfam" id="PF09067">
    <property type="entry name" value="EpoR_lig-bind"/>
    <property type="match status" value="1"/>
</dbReference>
<comment type="function">
    <text evidence="14">This is a receptor for the anterior pituitary hormone prolactin.</text>
</comment>
<comment type="similarity">
    <text evidence="2 14">Belongs to the type I cytokine receptor family. Type 1 subfamily.</text>
</comment>